<evidence type="ECO:0000256" key="6">
    <source>
        <dbReference type="SAM" id="Phobius"/>
    </source>
</evidence>
<keyword evidence="4 6" id="KW-1133">Transmembrane helix</keyword>
<comment type="subcellular location">
    <subcellularLocation>
        <location evidence="1">Cell membrane</location>
        <topology evidence="1">Multi-pass membrane protein</topology>
    </subcellularLocation>
</comment>
<protein>
    <submittedName>
        <fullName evidence="8">MFS transporter</fullName>
    </submittedName>
</protein>
<keyword evidence="3 6" id="KW-0812">Transmembrane</keyword>
<reference evidence="8" key="1">
    <citation type="journal article" date="2023" name="PeerJ">
        <title>Selection and evaluation of lactic acid bacteria from chicken feces in Thailand as potential probiotics.</title>
        <authorList>
            <person name="Khurajog B."/>
            <person name="Disastra Y."/>
            <person name="Lawwyne L.D."/>
            <person name="Sirichokchatchawan W."/>
            <person name="Niyomtham W."/>
            <person name="Yindee J."/>
            <person name="Hampson D.J."/>
            <person name="Prapasarakul N."/>
        </authorList>
    </citation>
    <scope>NUCLEOTIDE SEQUENCE</scope>
    <source>
        <strain evidence="8">BF9</strain>
    </source>
</reference>
<feature type="transmembrane region" description="Helical" evidence="6">
    <location>
        <begin position="52"/>
        <end position="71"/>
    </location>
</feature>
<feature type="transmembrane region" description="Helical" evidence="6">
    <location>
        <begin position="436"/>
        <end position="456"/>
    </location>
</feature>
<evidence type="ECO:0000313" key="8">
    <source>
        <dbReference type="EMBL" id="MDV2621138.1"/>
    </source>
</evidence>
<feature type="transmembrane region" description="Helical" evidence="6">
    <location>
        <begin position="227"/>
        <end position="245"/>
    </location>
</feature>
<evidence type="ECO:0000313" key="9">
    <source>
        <dbReference type="Proteomes" id="UP001280897"/>
    </source>
</evidence>
<feature type="transmembrane region" description="Helical" evidence="6">
    <location>
        <begin position="200"/>
        <end position="221"/>
    </location>
</feature>
<dbReference type="AlphaFoldDB" id="A0AAW8YH88"/>
<comment type="caution">
    <text evidence="8">The sequence shown here is derived from an EMBL/GenBank/DDBJ whole genome shotgun (WGS) entry which is preliminary data.</text>
</comment>
<feature type="transmembrane region" description="Helical" evidence="6">
    <location>
        <begin position="266"/>
        <end position="288"/>
    </location>
</feature>
<name>A0AAW8YH88_PEDAC</name>
<dbReference type="Gene3D" id="1.20.1250.20">
    <property type="entry name" value="MFS general substrate transporter like domains"/>
    <property type="match status" value="2"/>
</dbReference>
<dbReference type="PRINTS" id="PR01036">
    <property type="entry name" value="TCRTETB"/>
</dbReference>
<dbReference type="InterPro" id="IPR011701">
    <property type="entry name" value="MFS"/>
</dbReference>
<dbReference type="Pfam" id="PF07690">
    <property type="entry name" value="MFS_1"/>
    <property type="match status" value="1"/>
</dbReference>
<evidence type="ECO:0000256" key="2">
    <source>
        <dbReference type="ARBA" id="ARBA00022448"/>
    </source>
</evidence>
<feature type="transmembrane region" description="Helical" evidence="6">
    <location>
        <begin position="83"/>
        <end position="103"/>
    </location>
</feature>
<evidence type="ECO:0000256" key="1">
    <source>
        <dbReference type="ARBA" id="ARBA00004651"/>
    </source>
</evidence>
<feature type="transmembrane region" description="Helical" evidence="6">
    <location>
        <begin position="169"/>
        <end position="188"/>
    </location>
</feature>
<keyword evidence="2" id="KW-0813">Transport</keyword>
<feature type="transmembrane region" description="Helical" evidence="6">
    <location>
        <begin position="142"/>
        <end position="163"/>
    </location>
</feature>
<dbReference type="GO" id="GO:0022857">
    <property type="term" value="F:transmembrane transporter activity"/>
    <property type="evidence" value="ECO:0007669"/>
    <property type="project" value="InterPro"/>
</dbReference>
<feature type="transmembrane region" description="Helical" evidence="6">
    <location>
        <begin position="294"/>
        <end position="315"/>
    </location>
</feature>
<sequence length="469" mass="51127">MEAQNTRHTNPMIVVAVVALMSFMGILTETSMNVTFPALMKEFHVPLNTVQWVTAGYLLMAALVMLTSAYMKRRFTNRQLFTAAAILFSSGDLICGLATNFWVLLAGRLIQAGCVGLCTPLMVNIILDVVPQHKLGTYIGMANLIILIAPALGPTFGGAVVAFNSWRMIFWSTLPVALVLMLLGMKVIKQYAPTDQHYAFDWTRFLLLGMALVSLIVGLNALGEMQLGTFVGLLIVSIGLTILFVKRSHTATKALFSLQVFKQPAFLYSFLPYIMLQFANVGINFLLPNYVQDVFQATSLVGGLILLPGSLFNGFGQPLYGWLLDRFGGKVPLYTGDLLFTLALVGLMCWGPQLGVVGITIAYLIFAIGRSMAFGNSVAYGLKHIDKEFQNDANALYNTGQQVTGAIGTTVLALLMGSVKRPGYTHAQNVSAGSQLAFILLVIFGCVIFVFFHHLVNLKNLPEDKGVDL</sequence>
<dbReference type="Proteomes" id="UP001280897">
    <property type="component" value="Unassembled WGS sequence"/>
</dbReference>
<dbReference type="PROSITE" id="PS50850">
    <property type="entry name" value="MFS"/>
    <property type="match status" value="1"/>
</dbReference>
<evidence type="ECO:0000256" key="3">
    <source>
        <dbReference type="ARBA" id="ARBA00022692"/>
    </source>
</evidence>
<proteinExistence type="predicted"/>
<feature type="transmembrane region" description="Helical" evidence="6">
    <location>
        <begin position="12"/>
        <end position="32"/>
    </location>
</feature>
<reference evidence="8" key="2">
    <citation type="submission" date="2023-10" db="EMBL/GenBank/DDBJ databases">
        <authorList>
            <person name="Khurajog B."/>
        </authorList>
    </citation>
    <scope>NUCLEOTIDE SEQUENCE</scope>
    <source>
        <strain evidence="8">BF9</strain>
    </source>
</reference>
<evidence type="ECO:0000256" key="4">
    <source>
        <dbReference type="ARBA" id="ARBA00022989"/>
    </source>
</evidence>
<dbReference type="PANTHER" id="PTHR42718">
    <property type="entry name" value="MAJOR FACILITATOR SUPERFAMILY MULTIDRUG TRANSPORTER MFSC"/>
    <property type="match status" value="1"/>
</dbReference>
<dbReference type="InterPro" id="IPR036259">
    <property type="entry name" value="MFS_trans_sf"/>
</dbReference>
<dbReference type="GO" id="GO:0005886">
    <property type="term" value="C:plasma membrane"/>
    <property type="evidence" value="ECO:0007669"/>
    <property type="project" value="UniProtKB-SubCell"/>
</dbReference>
<dbReference type="PANTHER" id="PTHR42718:SF9">
    <property type="entry name" value="MAJOR FACILITATOR SUPERFAMILY MULTIDRUG TRANSPORTER MFSC"/>
    <property type="match status" value="1"/>
</dbReference>
<organism evidence="8 9">
    <name type="scientific">Pediococcus acidilactici</name>
    <dbReference type="NCBI Taxonomy" id="1254"/>
    <lineage>
        <taxon>Bacteria</taxon>
        <taxon>Bacillati</taxon>
        <taxon>Bacillota</taxon>
        <taxon>Bacilli</taxon>
        <taxon>Lactobacillales</taxon>
        <taxon>Lactobacillaceae</taxon>
        <taxon>Pediococcus</taxon>
        <taxon>Pediococcus acidilactici group</taxon>
    </lineage>
</organism>
<dbReference type="RefSeq" id="WP_008842007.1">
    <property type="nucleotide sequence ID" value="NZ_CP066046.1"/>
</dbReference>
<gene>
    <name evidence="8" type="ORF">R0G89_05260</name>
</gene>
<evidence type="ECO:0000259" key="7">
    <source>
        <dbReference type="PROSITE" id="PS50850"/>
    </source>
</evidence>
<dbReference type="InterPro" id="IPR020846">
    <property type="entry name" value="MFS_dom"/>
</dbReference>
<dbReference type="EMBL" id="JAWJAV010000003">
    <property type="protein sequence ID" value="MDV2621138.1"/>
    <property type="molecule type" value="Genomic_DNA"/>
</dbReference>
<keyword evidence="5 6" id="KW-0472">Membrane</keyword>
<feature type="domain" description="Major facilitator superfamily (MFS) profile" evidence="7">
    <location>
        <begin position="14"/>
        <end position="460"/>
    </location>
</feature>
<evidence type="ECO:0000256" key="5">
    <source>
        <dbReference type="ARBA" id="ARBA00023136"/>
    </source>
</evidence>
<accession>A0AAW8YH88</accession>
<dbReference type="SUPFAM" id="SSF103473">
    <property type="entry name" value="MFS general substrate transporter"/>
    <property type="match status" value="1"/>
</dbReference>